<dbReference type="SUPFAM" id="SSF56024">
    <property type="entry name" value="Phospholipase D/nuclease"/>
    <property type="match status" value="2"/>
</dbReference>
<evidence type="ECO:0000313" key="13">
    <source>
        <dbReference type="Proteomes" id="UP000321129"/>
    </source>
</evidence>
<proteinExistence type="predicted"/>
<protein>
    <recommendedName>
        <fullName evidence="4">Phospholipase D</fullName>
    </recommendedName>
    <alternativeName>
        <fullName evidence="9">Choline phosphatase</fullName>
    </alternativeName>
</protein>
<keyword evidence="13" id="KW-1185">Reference proteome</keyword>
<dbReference type="InterPro" id="IPR001736">
    <property type="entry name" value="PLipase_D/transphosphatidylase"/>
</dbReference>
<evidence type="ECO:0000256" key="10">
    <source>
        <dbReference type="SAM" id="MobiDB-lite"/>
    </source>
</evidence>
<evidence type="ECO:0000313" key="12">
    <source>
        <dbReference type="EMBL" id="TXC74272.1"/>
    </source>
</evidence>
<evidence type="ECO:0000256" key="7">
    <source>
        <dbReference type="ARBA" id="ARBA00022801"/>
    </source>
</evidence>
<evidence type="ECO:0000256" key="5">
    <source>
        <dbReference type="ARBA" id="ARBA00022525"/>
    </source>
</evidence>
<dbReference type="SMART" id="SM00155">
    <property type="entry name" value="PLDc"/>
    <property type="match status" value="2"/>
</dbReference>
<keyword evidence="8" id="KW-0443">Lipid metabolism</keyword>
<evidence type="ECO:0000256" key="1">
    <source>
        <dbReference type="ARBA" id="ARBA00000798"/>
    </source>
</evidence>
<dbReference type="PROSITE" id="PS50035">
    <property type="entry name" value="PLD"/>
    <property type="match status" value="2"/>
</dbReference>
<keyword evidence="7" id="KW-0378">Hydrolase</keyword>
<evidence type="ECO:0000256" key="3">
    <source>
        <dbReference type="ARBA" id="ARBA00004613"/>
    </source>
</evidence>
<dbReference type="InterPro" id="IPR015679">
    <property type="entry name" value="PLipase_D_fam"/>
</dbReference>
<evidence type="ECO:0000256" key="2">
    <source>
        <dbReference type="ARBA" id="ARBA00003145"/>
    </source>
</evidence>
<dbReference type="EMBL" id="VOPY01000001">
    <property type="protein sequence ID" value="TXC74272.1"/>
    <property type="molecule type" value="Genomic_DNA"/>
</dbReference>
<dbReference type="OrthoDB" id="8828485at2"/>
<evidence type="ECO:0000256" key="4">
    <source>
        <dbReference type="ARBA" id="ARBA00018392"/>
    </source>
</evidence>
<evidence type="ECO:0000256" key="9">
    <source>
        <dbReference type="ARBA" id="ARBA00029594"/>
    </source>
</evidence>
<evidence type="ECO:0000256" key="8">
    <source>
        <dbReference type="ARBA" id="ARBA00023098"/>
    </source>
</evidence>
<dbReference type="Pfam" id="PF13091">
    <property type="entry name" value="PLDc_2"/>
    <property type="match status" value="1"/>
</dbReference>
<dbReference type="GO" id="GO:0009395">
    <property type="term" value="P:phospholipid catabolic process"/>
    <property type="evidence" value="ECO:0007669"/>
    <property type="project" value="TreeGrafter"/>
</dbReference>
<dbReference type="CDD" id="cd09140">
    <property type="entry name" value="PLDc_vPLD1_2_like_bac_1"/>
    <property type="match status" value="1"/>
</dbReference>
<sequence>MAVTASVRPSSRALAQPGSNSWKVARADKVAVIVDACDYFRILRKAMLAAEKRIMIVGWDFDTRIDLDPDDDESMDLGHFMLQLAKQRPDLEIRILKWDFGAWKSLLRGSHLWMLFRWAITKPIRFKFDAKHPPGCSHHQKIVVIDNCLAVCGGIDMTSDRWDTRDHEDDDPRRVEPSGKAYEPWHDATTLLNGEAAEALDELCRERWKVATGETMHAVTGRSDCWVDEVEPHFRDADVAVARTRAAYEDQVEIREIEQLYLDMICSAERFVYAENQYFTSPKIAAAVVARLEQKPDLEIVMVQPLTADGWIEQVAMDGTRVRLCRMIGKSDPDDRFRIFYPLTKGGTAIYVHAKVMIVDDRVLRIGSSNMNNRSLGLDSECDVLIEASQVDDEAAARAAIRSIRVGLLAEHLGTDCDVIADTLAETDSMRATIARFADEGRCLKPITMDEPEGFEKFVADREMLDPESADEMFEPLARRGLVKSFWVNLRHRRSRGRNVR</sequence>
<name>A0A5C6ULW0_9SPHN</name>
<feature type="compositionally biased region" description="Basic and acidic residues" evidence="10">
    <location>
        <begin position="161"/>
        <end position="177"/>
    </location>
</feature>
<comment type="catalytic activity">
    <reaction evidence="1">
        <text>a 1,2-diacyl-sn-glycero-3-phosphocholine + H2O = a 1,2-diacyl-sn-glycero-3-phosphate + choline + H(+)</text>
        <dbReference type="Rhea" id="RHEA:14445"/>
        <dbReference type="ChEBI" id="CHEBI:15354"/>
        <dbReference type="ChEBI" id="CHEBI:15377"/>
        <dbReference type="ChEBI" id="CHEBI:15378"/>
        <dbReference type="ChEBI" id="CHEBI:57643"/>
        <dbReference type="ChEBI" id="CHEBI:58608"/>
        <dbReference type="EC" id="3.1.4.4"/>
    </reaction>
</comment>
<dbReference type="InterPro" id="IPR025202">
    <property type="entry name" value="PLD-like_dom"/>
</dbReference>
<reference evidence="12 13" key="1">
    <citation type="submission" date="2019-08" db="EMBL/GenBank/DDBJ databases">
        <title>Sphingorhabdus soil sp. nov., isolated from arctic soil.</title>
        <authorList>
            <person name="Liu Y."/>
        </authorList>
    </citation>
    <scope>NUCLEOTIDE SEQUENCE [LARGE SCALE GENOMIC DNA]</scope>
    <source>
        <strain evidence="12 13">D-2Q-5-6</strain>
    </source>
</reference>
<keyword evidence="5" id="KW-0964">Secreted</keyword>
<evidence type="ECO:0000259" key="11">
    <source>
        <dbReference type="PROSITE" id="PS50035"/>
    </source>
</evidence>
<dbReference type="CDD" id="cd09143">
    <property type="entry name" value="PLDc_vPLD1_2_like_bac_2"/>
    <property type="match status" value="1"/>
</dbReference>
<comment type="function">
    <text evidence="2">Could be a virulence factor.</text>
</comment>
<dbReference type="GO" id="GO:0005576">
    <property type="term" value="C:extracellular region"/>
    <property type="evidence" value="ECO:0007669"/>
    <property type="project" value="UniProtKB-SubCell"/>
</dbReference>
<feature type="domain" description="PLD phosphodiesterase" evidence="11">
    <location>
        <begin position="348"/>
        <end position="375"/>
    </location>
</feature>
<dbReference type="AlphaFoldDB" id="A0A5C6ULW0"/>
<feature type="region of interest" description="Disordered" evidence="10">
    <location>
        <begin position="161"/>
        <end position="180"/>
    </location>
</feature>
<keyword evidence="6" id="KW-0677">Repeat</keyword>
<evidence type="ECO:0000256" key="6">
    <source>
        <dbReference type="ARBA" id="ARBA00022737"/>
    </source>
</evidence>
<dbReference type="Gene3D" id="3.30.870.10">
    <property type="entry name" value="Endonuclease Chain A"/>
    <property type="match status" value="2"/>
</dbReference>
<dbReference type="PANTHER" id="PTHR18896:SF76">
    <property type="entry name" value="PHOSPHOLIPASE"/>
    <property type="match status" value="1"/>
</dbReference>
<comment type="caution">
    <text evidence="12">The sequence shown here is derived from an EMBL/GenBank/DDBJ whole genome shotgun (WGS) entry which is preliminary data.</text>
</comment>
<feature type="domain" description="PLD phosphodiesterase" evidence="11">
    <location>
        <begin position="138"/>
        <end position="161"/>
    </location>
</feature>
<gene>
    <name evidence="12" type="ORF">FSZ31_06110</name>
</gene>
<dbReference type="GO" id="GO:0004630">
    <property type="term" value="F:phospholipase D activity"/>
    <property type="evidence" value="ECO:0007669"/>
    <property type="project" value="UniProtKB-EC"/>
</dbReference>
<dbReference type="Proteomes" id="UP000321129">
    <property type="component" value="Unassembled WGS sequence"/>
</dbReference>
<accession>A0A5C6ULW0</accession>
<dbReference type="RefSeq" id="WP_147122259.1">
    <property type="nucleotide sequence ID" value="NZ_VOPY01000001.1"/>
</dbReference>
<organism evidence="12 13">
    <name type="scientific">Flavisphingopyxis soli</name>
    <dbReference type="NCBI Taxonomy" id="2601267"/>
    <lineage>
        <taxon>Bacteria</taxon>
        <taxon>Pseudomonadati</taxon>
        <taxon>Pseudomonadota</taxon>
        <taxon>Alphaproteobacteria</taxon>
        <taxon>Sphingomonadales</taxon>
        <taxon>Sphingopyxidaceae</taxon>
        <taxon>Flavisphingopyxis</taxon>
    </lineage>
</organism>
<comment type="subcellular location">
    <subcellularLocation>
        <location evidence="3">Secreted</location>
    </subcellularLocation>
</comment>
<dbReference type="PANTHER" id="PTHR18896">
    <property type="entry name" value="PHOSPHOLIPASE D"/>
    <property type="match status" value="1"/>
</dbReference>